<gene>
    <name evidence="12" type="ORF">DTI44_16850</name>
</gene>
<dbReference type="PIRSF" id="PIRSF002741">
    <property type="entry name" value="MppA"/>
    <property type="match status" value="1"/>
</dbReference>
<dbReference type="GO" id="GO:0030288">
    <property type="term" value="C:outer membrane-bounded periplasmic space"/>
    <property type="evidence" value="ECO:0007669"/>
    <property type="project" value="TreeGrafter"/>
</dbReference>
<keyword evidence="7" id="KW-0653">Protein transport</keyword>
<evidence type="ECO:0000256" key="5">
    <source>
        <dbReference type="ARBA" id="ARBA00022764"/>
    </source>
</evidence>
<keyword evidence="8" id="KW-1015">Disulfide bond</keyword>
<dbReference type="CDD" id="cd08504">
    <property type="entry name" value="PBP2_OppA"/>
    <property type="match status" value="1"/>
</dbReference>
<keyword evidence="4" id="KW-0732">Signal</keyword>
<keyword evidence="3" id="KW-0813">Transport</keyword>
<dbReference type="InterPro" id="IPR039424">
    <property type="entry name" value="SBP_5"/>
</dbReference>
<dbReference type="FunFam" id="3.90.76.10:FF:000001">
    <property type="entry name" value="Oligopeptide ABC transporter substrate-binding protein"/>
    <property type="match status" value="1"/>
</dbReference>
<evidence type="ECO:0000313" key="12">
    <source>
        <dbReference type="EMBL" id="MJY20004.1"/>
    </source>
</evidence>
<evidence type="ECO:0000256" key="1">
    <source>
        <dbReference type="ARBA" id="ARBA00004418"/>
    </source>
</evidence>
<dbReference type="Gene3D" id="3.40.190.10">
    <property type="entry name" value="Periplasmic binding protein-like II"/>
    <property type="match status" value="1"/>
</dbReference>
<dbReference type="PANTHER" id="PTHR30290">
    <property type="entry name" value="PERIPLASMIC BINDING COMPONENT OF ABC TRANSPORTER"/>
    <property type="match status" value="1"/>
</dbReference>
<dbReference type="Gene3D" id="3.90.76.10">
    <property type="entry name" value="Dipeptide-binding Protein, Domain 1"/>
    <property type="match status" value="1"/>
</dbReference>
<evidence type="ECO:0000256" key="4">
    <source>
        <dbReference type="ARBA" id="ARBA00022729"/>
    </source>
</evidence>
<evidence type="ECO:0000256" key="7">
    <source>
        <dbReference type="ARBA" id="ARBA00022927"/>
    </source>
</evidence>
<keyword evidence="5" id="KW-0574">Periplasm</keyword>
<evidence type="ECO:0000259" key="11">
    <source>
        <dbReference type="Pfam" id="PF00496"/>
    </source>
</evidence>
<dbReference type="GO" id="GO:0043190">
    <property type="term" value="C:ATP-binding cassette (ABC) transporter complex"/>
    <property type="evidence" value="ECO:0007669"/>
    <property type="project" value="InterPro"/>
</dbReference>
<dbReference type="FunFam" id="3.10.105.10:FF:000001">
    <property type="entry name" value="Oligopeptide ABC transporter, oligopeptide-binding protein"/>
    <property type="match status" value="1"/>
</dbReference>
<dbReference type="InterPro" id="IPR023765">
    <property type="entry name" value="SBP_5_CS"/>
</dbReference>
<name>A0A3R0QXB6_SALEN</name>
<protein>
    <recommendedName>
        <fullName evidence="10">Periplasmic oligopeptide-binding protein OppA</fullName>
    </recommendedName>
</protein>
<sequence length="582" mass="65588">MIAKAVTDLAVHHQCCTGTLTGLNRLVKTSNYNEWSTNTMSNITKKSLIAAGILTALIAASAATAADVPAGVQLADKQTLVRNNGSEVQSLDPHKIEGVPESNVNRDLFEGLLISDVEGHPSPGVAEKWENKDFKIWTFHLRKNAKWSDGTPVTANDFVYSWQRLADPNTASPYASYLQYGHIANIDDIIAGKKPATDLGVKALDDHTFEVTLSEPVPYFYKLLVHPSVSPVPKSAVEKFGDKWTQPANIVTNGAYKLKNWVVNERIVLERNPQYWDNDKTVINQVTYLPISSEVTDVNRYRSGEIDMTYNNMPIELFQKLKKEIPNEVRVDPYLCTYYYEINNQKAPFNDVRVRTALKLALDRDIIVNKVKNQGDLPAYSYTPPYTDGAKLVEPEWFKWSQEKRNEEAKKLLAEAGFTADKPLTFDLLYNTSDLHKKLAIAVASIWKKNLGANVKLENQEWKTFLDTRHQGTFDVARAGWCADYNEPTSFLNTMLSDSSNNTAHYKSPAFDKLIADTLKVTDDATRSELYAKAEQQLDKDSAIVPVYYYVNARLVKPWVGGYTGKDPLDNIYVKNLYIIKH</sequence>
<dbReference type="SUPFAM" id="SSF53850">
    <property type="entry name" value="Periplasmic binding protein-like II"/>
    <property type="match status" value="1"/>
</dbReference>
<comment type="subunit">
    <text evidence="9">The complex is composed of two ATP-binding proteins (OppD and OppF), two transmembrane proteins (OppB and OppC) and a solute-binding protein (OppA).</text>
</comment>
<feature type="domain" description="Solute-binding protein family 5" evidence="11">
    <location>
        <begin position="121"/>
        <end position="502"/>
    </location>
</feature>
<dbReference type="NCBIfam" id="NF011684">
    <property type="entry name" value="PRK15104.1"/>
    <property type="match status" value="1"/>
</dbReference>
<comment type="subcellular location">
    <subcellularLocation>
        <location evidence="1">Periplasm</location>
    </subcellularLocation>
</comment>
<dbReference type="Gene3D" id="3.10.105.10">
    <property type="entry name" value="Dipeptide-binding Protein, Domain 3"/>
    <property type="match status" value="1"/>
</dbReference>
<dbReference type="FunFam" id="3.40.190.10:FF:000018">
    <property type="entry name" value="Oligopeptide ABC transporter, oligopeptide-binding protein"/>
    <property type="match status" value="1"/>
</dbReference>
<dbReference type="EMBL" id="RTTD01000037">
    <property type="protein sequence ID" value="MJY20004.1"/>
    <property type="molecule type" value="Genomic_DNA"/>
</dbReference>
<dbReference type="GO" id="GO:0015833">
    <property type="term" value="P:peptide transport"/>
    <property type="evidence" value="ECO:0007669"/>
    <property type="project" value="UniProtKB-KW"/>
</dbReference>
<reference evidence="12" key="1">
    <citation type="submission" date="2018-07" db="EMBL/GenBank/DDBJ databases">
        <authorList>
            <consortium name="GenomeTrakr network: Whole genome sequencing for foodborne pathogen traceback"/>
        </authorList>
    </citation>
    <scope>NUCLEOTIDE SEQUENCE [LARGE SCALE GENOMIC DNA]</scope>
    <source>
        <strain evidence="12">NC_WHO_S053</strain>
    </source>
</reference>
<accession>A0A3R0QXB6</accession>
<evidence type="ECO:0000256" key="3">
    <source>
        <dbReference type="ARBA" id="ARBA00022448"/>
    </source>
</evidence>
<dbReference type="Proteomes" id="UP000839535">
    <property type="component" value="Unassembled WGS sequence"/>
</dbReference>
<evidence type="ECO:0000256" key="9">
    <source>
        <dbReference type="ARBA" id="ARBA00063980"/>
    </source>
</evidence>
<dbReference type="PROSITE" id="PS01040">
    <property type="entry name" value="SBP_BACTERIAL_5"/>
    <property type="match status" value="1"/>
</dbReference>
<keyword evidence="6" id="KW-0571">Peptide transport</keyword>
<dbReference type="InterPro" id="IPR030678">
    <property type="entry name" value="Peptide/Ni-bd"/>
</dbReference>
<dbReference type="Pfam" id="PF00496">
    <property type="entry name" value="SBP_bac_5"/>
    <property type="match status" value="1"/>
</dbReference>
<proteinExistence type="inferred from homology"/>
<evidence type="ECO:0000256" key="2">
    <source>
        <dbReference type="ARBA" id="ARBA00005695"/>
    </source>
</evidence>
<dbReference type="AlphaFoldDB" id="A0A3R0QXB6"/>
<dbReference type="GO" id="GO:0015031">
    <property type="term" value="P:protein transport"/>
    <property type="evidence" value="ECO:0007669"/>
    <property type="project" value="UniProtKB-KW"/>
</dbReference>
<dbReference type="InterPro" id="IPR000914">
    <property type="entry name" value="SBP_5_dom"/>
</dbReference>
<evidence type="ECO:0000256" key="8">
    <source>
        <dbReference type="ARBA" id="ARBA00023157"/>
    </source>
</evidence>
<comment type="similarity">
    <text evidence="2">Belongs to the bacterial solute-binding protein 5 family.</text>
</comment>
<comment type="caution">
    <text evidence="12">The sequence shown here is derived from an EMBL/GenBank/DDBJ whole genome shotgun (WGS) entry which is preliminary data.</text>
</comment>
<evidence type="ECO:0000256" key="10">
    <source>
        <dbReference type="ARBA" id="ARBA00072558"/>
    </source>
</evidence>
<organism evidence="12">
    <name type="scientific">Salmonella enteritidis</name>
    <dbReference type="NCBI Taxonomy" id="149539"/>
    <lineage>
        <taxon>Bacteria</taxon>
        <taxon>Pseudomonadati</taxon>
        <taxon>Pseudomonadota</taxon>
        <taxon>Gammaproteobacteria</taxon>
        <taxon>Enterobacterales</taxon>
        <taxon>Enterobacteriaceae</taxon>
        <taxon>Salmonella</taxon>
    </lineage>
</organism>
<dbReference type="PANTHER" id="PTHR30290:SF10">
    <property type="entry name" value="PERIPLASMIC OLIGOPEPTIDE-BINDING PROTEIN-RELATED"/>
    <property type="match status" value="1"/>
</dbReference>
<dbReference type="GO" id="GO:1904680">
    <property type="term" value="F:peptide transmembrane transporter activity"/>
    <property type="evidence" value="ECO:0007669"/>
    <property type="project" value="TreeGrafter"/>
</dbReference>
<evidence type="ECO:0000256" key="6">
    <source>
        <dbReference type="ARBA" id="ARBA00022856"/>
    </source>
</evidence>